<dbReference type="GO" id="GO:0008168">
    <property type="term" value="F:methyltransferase activity"/>
    <property type="evidence" value="ECO:0007669"/>
    <property type="project" value="UniProtKB-KW"/>
</dbReference>
<protein>
    <submittedName>
        <fullName evidence="2">SAM-dependent methyltransferase</fullName>
    </submittedName>
</protein>
<dbReference type="Gene3D" id="3.40.50.150">
    <property type="entry name" value="Vaccinia Virus protein VP39"/>
    <property type="match status" value="1"/>
</dbReference>
<dbReference type="Proteomes" id="UP000460272">
    <property type="component" value="Unassembled WGS sequence"/>
</dbReference>
<organism evidence="2 3">
    <name type="scientific">Trebonia kvetii</name>
    <dbReference type="NCBI Taxonomy" id="2480626"/>
    <lineage>
        <taxon>Bacteria</taxon>
        <taxon>Bacillati</taxon>
        <taxon>Actinomycetota</taxon>
        <taxon>Actinomycetes</taxon>
        <taxon>Streptosporangiales</taxon>
        <taxon>Treboniaceae</taxon>
        <taxon>Trebonia</taxon>
    </lineage>
</organism>
<keyword evidence="3" id="KW-1185">Reference proteome</keyword>
<keyword evidence="2" id="KW-0489">Methyltransferase</keyword>
<dbReference type="SUPFAM" id="SSF53335">
    <property type="entry name" value="S-adenosyl-L-methionine-dependent methyltransferases"/>
    <property type="match status" value="1"/>
</dbReference>
<evidence type="ECO:0000313" key="2">
    <source>
        <dbReference type="EMBL" id="TVZ06896.1"/>
    </source>
</evidence>
<evidence type="ECO:0000256" key="1">
    <source>
        <dbReference type="SAM" id="MobiDB-lite"/>
    </source>
</evidence>
<comment type="caution">
    <text evidence="2">The sequence shown here is derived from an EMBL/GenBank/DDBJ whole genome shotgun (WGS) entry which is preliminary data.</text>
</comment>
<dbReference type="OrthoDB" id="4073278at2"/>
<dbReference type="CDD" id="cd02440">
    <property type="entry name" value="AdoMet_MTases"/>
    <property type="match status" value="1"/>
</dbReference>
<proteinExistence type="predicted"/>
<accession>A0A6P2C964</accession>
<reference evidence="2 3" key="1">
    <citation type="submission" date="2018-11" db="EMBL/GenBank/DDBJ databases">
        <title>Trebonia kvetii gen.nov., sp.nov., a novel acidophilic actinobacterium, and proposal of the new actinobacterial family Treboniaceae fam. nov.</title>
        <authorList>
            <person name="Rapoport D."/>
            <person name="Sagova-Mareckova M."/>
            <person name="Sedlacek I."/>
            <person name="Provaznik J."/>
            <person name="Kralova S."/>
            <person name="Pavlinic D."/>
            <person name="Benes V."/>
            <person name="Kopecky J."/>
        </authorList>
    </citation>
    <scope>NUCLEOTIDE SEQUENCE [LARGE SCALE GENOMIC DNA]</scope>
    <source>
        <strain evidence="2 3">15Tr583</strain>
    </source>
</reference>
<evidence type="ECO:0000313" key="3">
    <source>
        <dbReference type="Proteomes" id="UP000460272"/>
    </source>
</evidence>
<name>A0A6P2C964_9ACTN</name>
<feature type="region of interest" description="Disordered" evidence="1">
    <location>
        <begin position="1"/>
        <end position="46"/>
    </location>
</feature>
<gene>
    <name evidence="2" type="ORF">EAS64_06040</name>
</gene>
<dbReference type="GO" id="GO:0032259">
    <property type="term" value="P:methylation"/>
    <property type="evidence" value="ECO:0007669"/>
    <property type="project" value="UniProtKB-KW"/>
</dbReference>
<dbReference type="EMBL" id="RPFW01000001">
    <property type="protein sequence ID" value="TVZ06896.1"/>
    <property type="molecule type" value="Genomic_DNA"/>
</dbReference>
<feature type="compositionally biased region" description="Low complexity" evidence="1">
    <location>
        <begin position="1"/>
        <end position="18"/>
    </location>
</feature>
<dbReference type="InterPro" id="IPR029063">
    <property type="entry name" value="SAM-dependent_MTases_sf"/>
</dbReference>
<sequence>MVISSSRSRCGSPGRQPSQDQEHRYRTGAADSYGNHDTEPSGTARELGFRSVEFDAKVPNTARMWNYWLGGKDNFAADREAGDRVIEALPTMPMVAWWARRVLVDVVQRLVTVHGVRQFLDIGSGLPTADNTHEVAQRAAPDARVVYVDHDPVVLSHARALLTSSRDGKTDYLQADLRDTRTIVEGAAQTLDFGQPIAVLLIAVLHFIPDADDPNAVVRRLMDAVPSGSYLVVGHGASDIEPAAAAELNQRYNAMSPTKIRLRSKAEILPFFDGLEMTGRGLVPLSQWFDAEPTDIDTARGLVGHVGIARKP</sequence>
<dbReference type="Pfam" id="PF04672">
    <property type="entry name" value="Methyltransf_19"/>
    <property type="match status" value="1"/>
</dbReference>
<dbReference type="AlphaFoldDB" id="A0A6P2C964"/>
<dbReference type="InterPro" id="IPR006764">
    <property type="entry name" value="SAM_dep_MeTrfase_SAV2177_type"/>
</dbReference>
<keyword evidence="2" id="KW-0808">Transferase</keyword>
<dbReference type="PIRSF" id="PIRSF017393">
    <property type="entry name" value="MTase_SAV2177"/>
    <property type="match status" value="1"/>
</dbReference>